<dbReference type="InterPro" id="IPR020547">
    <property type="entry name" value="ATP_synth_F1_esu_C"/>
</dbReference>
<dbReference type="Pfam" id="PF00401">
    <property type="entry name" value="ATP-synt_DE"/>
    <property type="match status" value="1"/>
</dbReference>
<keyword evidence="9" id="KW-0375">Hydrogen ion transport</keyword>
<dbReference type="HAMAP" id="MF_00530">
    <property type="entry name" value="ATP_synth_epsil_bac"/>
    <property type="match status" value="1"/>
</dbReference>
<evidence type="ECO:0000256" key="3">
    <source>
        <dbReference type="ARBA" id="ARBA00022448"/>
    </source>
</evidence>
<evidence type="ECO:0000256" key="7">
    <source>
        <dbReference type="ARBA" id="ARBA00023196"/>
    </source>
</evidence>
<dbReference type="SUPFAM" id="SSF46604">
    <property type="entry name" value="Epsilon subunit of F1F0-ATP synthase C-terminal domain"/>
    <property type="match status" value="1"/>
</dbReference>
<evidence type="ECO:0000313" key="13">
    <source>
        <dbReference type="EMBL" id="OFI01404.1"/>
    </source>
</evidence>
<keyword evidence="5 9" id="KW-0406">Ion transport</keyword>
<dbReference type="OrthoDB" id="9804110at2"/>
<evidence type="ECO:0000256" key="8">
    <source>
        <dbReference type="ARBA" id="ARBA00023310"/>
    </source>
</evidence>
<keyword evidence="6 9" id="KW-0472">Membrane</keyword>
<evidence type="ECO:0000259" key="12">
    <source>
        <dbReference type="Pfam" id="PF02823"/>
    </source>
</evidence>
<gene>
    <name evidence="9 13" type="primary">atpC</name>
    <name evidence="13" type="ORF">CLOACE_21560</name>
</gene>
<comment type="subunit">
    <text evidence="9 10">F-type ATPases have 2 components, CF(1) - the catalytic core - and CF(0) - the membrane proton channel. CF(1) has five subunits: alpha(3), beta(3), gamma(1), delta(1), epsilon(1). CF(0) has three main subunits: a, b and c.</text>
</comment>
<comment type="caution">
    <text evidence="13">The sequence shown here is derived from an EMBL/GenBank/DDBJ whole genome shotgun (WGS) entry which is preliminary data.</text>
</comment>
<protein>
    <recommendedName>
        <fullName evidence="9">ATP synthase epsilon chain</fullName>
    </recommendedName>
    <alternativeName>
        <fullName evidence="9">ATP synthase F1 sector epsilon subunit</fullName>
    </alternativeName>
    <alternativeName>
        <fullName evidence="9">F-ATPase epsilon subunit</fullName>
    </alternativeName>
</protein>
<evidence type="ECO:0000259" key="11">
    <source>
        <dbReference type="Pfam" id="PF00401"/>
    </source>
</evidence>
<keyword evidence="4 9" id="KW-1003">Cell membrane</keyword>
<dbReference type="GO" id="GO:0005524">
    <property type="term" value="F:ATP binding"/>
    <property type="evidence" value="ECO:0007669"/>
    <property type="project" value="UniProtKB-UniRule"/>
</dbReference>
<dbReference type="InterPro" id="IPR020546">
    <property type="entry name" value="ATP_synth_F1_dsu/esu_N"/>
</dbReference>
<evidence type="ECO:0000256" key="2">
    <source>
        <dbReference type="ARBA" id="ARBA00005712"/>
    </source>
</evidence>
<evidence type="ECO:0000256" key="1">
    <source>
        <dbReference type="ARBA" id="ARBA00004202"/>
    </source>
</evidence>
<keyword evidence="14" id="KW-1185">Reference proteome</keyword>
<evidence type="ECO:0000256" key="5">
    <source>
        <dbReference type="ARBA" id="ARBA00023065"/>
    </source>
</evidence>
<dbReference type="GO" id="GO:0005886">
    <property type="term" value="C:plasma membrane"/>
    <property type="evidence" value="ECO:0007669"/>
    <property type="project" value="UniProtKB-SubCell"/>
</dbReference>
<dbReference type="Proteomes" id="UP000175744">
    <property type="component" value="Unassembled WGS sequence"/>
</dbReference>
<organism evidence="13 14">
    <name type="scientific">Clostridium acetireducens DSM 10703</name>
    <dbReference type="NCBI Taxonomy" id="1121290"/>
    <lineage>
        <taxon>Bacteria</taxon>
        <taxon>Bacillati</taxon>
        <taxon>Bacillota</taxon>
        <taxon>Clostridia</taxon>
        <taxon>Eubacteriales</taxon>
        <taxon>Clostridiaceae</taxon>
        <taxon>Clostridium</taxon>
    </lineage>
</organism>
<dbReference type="NCBIfam" id="TIGR01216">
    <property type="entry name" value="ATP_synt_epsi"/>
    <property type="match status" value="1"/>
</dbReference>
<dbReference type="PANTHER" id="PTHR13822">
    <property type="entry name" value="ATP SYNTHASE DELTA/EPSILON CHAIN"/>
    <property type="match status" value="1"/>
</dbReference>
<evidence type="ECO:0000313" key="14">
    <source>
        <dbReference type="Proteomes" id="UP000175744"/>
    </source>
</evidence>
<comment type="subcellular location">
    <subcellularLocation>
        <location evidence="1 9">Cell membrane</location>
        <topology evidence="1 9">Peripheral membrane protein</topology>
    </subcellularLocation>
</comment>
<dbReference type="EMBL" id="LZFO01000046">
    <property type="protein sequence ID" value="OFI01404.1"/>
    <property type="molecule type" value="Genomic_DNA"/>
</dbReference>
<dbReference type="CDD" id="cd12152">
    <property type="entry name" value="F1-ATPase_delta"/>
    <property type="match status" value="1"/>
</dbReference>
<evidence type="ECO:0000256" key="4">
    <source>
        <dbReference type="ARBA" id="ARBA00022475"/>
    </source>
</evidence>
<feature type="domain" description="ATP synthase epsilon subunit C-terminal" evidence="11">
    <location>
        <begin position="88"/>
        <end position="130"/>
    </location>
</feature>
<proteinExistence type="inferred from homology"/>
<dbReference type="AlphaFoldDB" id="A0A1E8EVY2"/>
<dbReference type="RefSeq" id="WP_070111255.1">
    <property type="nucleotide sequence ID" value="NZ_LZFO01000046.1"/>
</dbReference>
<dbReference type="InterPro" id="IPR036771">
    <property type="entry name" value="ATPsynth_dsu/esu_N"/>
</dbReference>
<dbReference type="InterPro" id="IPR001469">
    <property type="entry name" value="ATP_synth_F1_dsu/esu"/>
</dbReference>
<dbReference type="STRING" id="1121290.CLAOCE_21560"/>
<dbReference type="InterPro" id="IPR036794">
    <property type="entry name" value="ATP_F1_dsu/esu_C_sf"/>
</dbReference>
<comment type="function">
    <text evidence="9">Produces ATP from ADP in the presence of a proton gradient across the membrane.</text>
</comment>
<dbReference type="GO" id="GO:0045259">
    <property type="term" value="C:proton-transporting ATP synthase complex"/>
    <property type="evidence" value="ECO:0007669"/>
    <property type="project" value="UniProtKB-KW"/>
</dbReference>
<dbReference type="Gene3D" id="2.60.15.10">
    <property type="entry name" value="F0F1 ATP synthase delta/epsilon subunit, N-terminal"/>
    <property type="match status" value="1"/>
</dbReference>
<dbReference type="NCBIfam" id="NF009984">
    <property type="entry name" value="PRK13450.1"/>
    <property type="match status" value="1"/>
</dbReference>
<keyword evidence="3 9" id="KW-0813">Transport</keyword>
<dbReference type="Pfam" id="PF02823">
    <property type="entry name" value="ATP-synt_DE_N"/>
    <property type="match status" value="1"/>
</dbReference>
<accession>A0A1E8EVY2</accession>
<feature type="domain" description="ATP synthase F1 complex delta/epsilon subunit N-terminal" evidence="12">
    <location>
        <begin position="6"/>
        <end position="83"/>
    </location>
</feature>
<sequence length="131" mass="14946">MEKSLELIVNDSEGEFYKGEVQSILSESSEGCFEILPNHVPVIILLTPTITKFIEKDGKVLKAFTSIGLLKVKNNKVVILCDSCEWPEEIDVERAKRAKKRAEDRLRHKEKIDKKRAELALERALARLKAK</sequence>
<dbReference type="PANTHER" id="PTHR13822:SF10">
    <property type="entry name" value="ATP SYNTHASE EPSILON CHAIN, CHLOROPLASTIC"/>
    <property type="match status" value="1"/>
</dbReference>
<evidence type="ECO:0000256" key="6">
    <source>
        <dbReference type="ARBA" id="ARBA00023136"/>
    </source>
</evidence>
<dbReference type="SUPFAM" id="SSF51344">
    <property type="entry name" value="Epsilon subunit of F1F0-ATP synthase N-terminal domain"/>
    <property type="match status" value="1"/>
</dbReference>
<comment type="similarity">
    <text evidence="2 9 10">Belongs to the ATPase epsilon chain family.</text>
</comment>
<evidence type="ECO:0000256" key="10">
    <source>
        <dbReference type="RuleBase" id="RU003656"/>
    </source>
</evidence>
<reference evidence="13 14" key="1">
    <citation type="submission" date="2016-06" db="EMBL/GenBank/DDBJ databases">
        <title>Genome sequence of Clostridium acetireducens DSM 10703.</title>
        <authorList>
            <person name="Poehlein A."/>
            <person name="Fluechter S."/>
            <person name="Duerre P."/>
            <person name="Daniel R."/>
        </authorList>
    </citation>
    <scope>NUCLEOTIDE SEQUENCE [LARGE SCALE GENOMIC DNA]</scope>
    <source>
        <strain evidence="13 14">DSM 10703</strain>
    </source>
</reference>
<dbReference type="GO" id="GO:0046933">
    <property type="term" value="F:proton-transporting ATP synthase activity, rotational mechanism"/>
    <property type="evidence" value="ECO:0007669"/>
    <property type="project" value="UniProtKB-UniRule"/>
</dbReference>
<dbReference type="Gene3D" id="1.20.5.440">
    <property type="entry name" value="ATP synthase delta/epsilon subunit, C-terminal domain"/>
    <property type="match status" value="1"/>
</dbReference>
<evidence type="ECO:0000256" key="9">
    <source>
        <dbReference type="HAMAP-Rule" id="MF_00530"/>
    </source>
</evidence>
<name>A0A1E8EVY2_9CLOT</name>
<keyword evidence="8 9" id="KW-0066">ATP synthesis</keyword>
<keyword evidence="7 9" id="KW-0139">CF(1)</keyword>